<evidence type="ECO:0000313" key="2">
    <source>
        <dbReference type="EMBL" id="EIA08982.1"/>
    </source>
</evidence>
<dbReference type="Proteomes" id="UP000005566">
    <property type="component" value="Unassembled WGS sequence"/>
</dbReference>
<dbReference type="RefSeq" id="WP_007137925.1">
    <property type="nucleotide sequence ID" value="NZ_AHKF01000017.1"/>
</dbReference>
<dbReference type="EMBL" id="AHKF01000017">
    <property type="protein sequence ID" value="EIA08982.1"/>
    <property type="molecule type" value="Genomic_DNA"/>
</dbReference>
<dbReference type="PATRIC" id="fig|1086011.3.peg.1709"/>
<dbReference type="STRING" id="1086011.HJ01_01748"/>
<evidence type="ECO:0000313" key="3">
    <source>
        <dbReference type="Proteomes" id="UP000005566"/>
    </source>
</evidence>
<sequence>MLSVLIPIYNYNAHPLVQEFHKQCTECGIDFEIICVDDASTQFKSHNNSISSLSNCSFTVLPQNIGRSKIRNLLAAKSNFEWLLFIDCDSIILNENYITKYILNLEGFDILYGGRLHPEKCPSNSQQLRWKYGRLIEDQTASNRKQRPFKSLLFNNTLIKKNCFDQVKFNEEICTYGHEDSLLSYQLSTFKFKVNHIENPLQHTNIDTNEVFLNKTKDALENLLNLYRLNQIDIKFIRMVKLYHFLNKTKLSFPISKLFSVFENLLLKNLKGKKPSLFIFNIFRVGYICK</sequence>
<name>H7FRJ9_FLAFP</name>
<reference evidence="2 3" key="1">
    <citation type="journal article" date="2014" name="Acta Crystallogr. D">
        <title>Structure-based characterization and antifreeze properties of a hyperactive ice-binding protein from the Antarctic bacterium Flavobacterium frigoris PS1.</title>
        <authorList>
            <person name="Do H."/>
            <person name="Kim S.J."/>
            <person name="Kim H.J."/>
            <person name="Lee J.H."/>
        </authorList>
    </citation>
    <scope>NUCLEOTIDE SEQUENCE [LARGE SCALE GENOMIC DNA]</scope>
    <source>
        <strain evidence="2 3">PS1</strain>
    </source>
</reference>
<organism evidence="2 3">
    <name type="scientific">Flavobacterium frigoris (strain PS1)</name>
    <dbReference type="NCBI Taxonomy" id="1086011"/>
    <lineage>
        <taxon>Bacteria</taxon>
        <taxon>Pseudomonadati</taxon>
        <taxon>Bacteroidota</taxon>
        <taxon>Flavobacteriia</taxon>
        <taxon>Flavobacteriales</taxon>
        <taxon>Flavobacteriaceae</taxon>
        <taxon>Flavobacterium</taxon>
    </lineage>
</organism>
<protein>
    <submittedName>
        <fullName evidence="2">B-glycosyltransferase-related protein</fullName>
    </submittedName>
</protein>
<evidence type="ECO:0000259" key="1">
    <source>
        <dbReference type="Pfam" id="PF00535"/>
    </source>
</evidence>
<dbReference type="GO" id="GO:0016740">
    <property type="term" value="F:transferase activity"/>
    <property type="evidence" value="ECO:0007669"/>
    <property type="project" value="UniProtKB-KW"/>
</dbReference>
<dbReference type="Pfam" id="PF00535">
    <property type="entry name" value="Glycos_transf_2"/>
    <property type="match status" value="1"/>
</dbReference>
<gene>
    <name evidence="2" type="ORF">HJ01_01748</name>
</gene>
<dbReference type="OrthoDB" id="761861at2"/>
<dbReference type="InterPro" id="IPR029044">
    <property type="entry name" value="Nucleotide-diphossugar_trans"/>
</dbReference>
<dbReference type="Gene3D" id="3.90.550.10">
    <property type="entry name" value="Spore Coat Polysaccharide Biosynthesis Protein SpsA, Chain A"/>
    <property type="match status" value="1"/>
</dbReference>
<dbReference type="eggNOG" id="COG0463">
    <property type="taxonomic scope" value="Bacteria"/>
</dbReference>
<feature type="domain" description="Glycosyltransferase 2-like" evidence="1">
    <location>
        <begin position="3"/>
        <end position="131"/>
    </location>
</feature>
<dbReference type="SUPFAM" id="SSF53448">
    <property type="entry name" value="Nucleotide-diphospho-sugar transferases"/>
    <property type="match status" value="1"/>
</dbReference>
<dbReference type="AlphaFoldDB" id="H7FRJ9"/>
<accession>H7FRJ9</accession>
<dbReference type="InterPro" id="IPR001173">
    <property type="entry name" value="Glyco_trans_2-like"/>
</dbReference>
<proteinExistence type="predicted"/>
<keyword evidence="3" id="KW-1185">Reference proteome</keyword>
<comment type="caution">
    <text evidence="2">The sequence shown here is derived from an EMBL/GenBank/DDBJ whole genome shotgun (WGS) entry which is preliminary data.</text>
</comment>